<protein>
    <submittedName>
        <fullName evidence="3">Ig-like domain-containing protein</fullName>
    </submittedName>
</protein>
<name>A0A9J6P0Y3_9CLOT</name>
<gene>
    <name evidence="3" type="ORF">KDK92_09880</name>
</gene>
<dbReference type="Gene3D" id="2.60.40.1220">
    <property type="match status" value="1"/>
</dbReference>
<sequence>MKKHIYSFILYTLLLITFGQTVTFGYDLKTVNFNKIWTITFNNAIDKSSVSNNSIYIYDSTYKKLSTNISFGDKGNTLILSPKDNYLPDSTYSIYVSKRVKSLNNINIKDDYIYKFKTEELSSSNLSTFSNTLEDLSVNIKYISDSQTVSKKGLLTYNSDINKPIIISYYDKDLNAKDVEIFYKNNKLSGEIYSYDESSNLIIYTIHDMNVSSIINMSTSSYEYEYIYNFKNVLTKKELSSEKSLTSNMLINSAGDVVGLIPEESSGNHEKIFFKDVNLEKNFSLPLSSINTLHMSLEPPIISDVKYLTSKEIITLNLNNSEEFILYFSIDNKTYKPIYDSNGKKQIFRETSLDIPLSALNLKDITDSVEIYFKASSLKNYRESSLSDHISLLITKLSEEDIAKNIVMNGTLTQFENKTIGKAFNDYFSSSTWTYLNDSSSPEVKFQGHGIYKGSYREITFLFSVNLHTENFRLENVTIDNTPLNFSELPYLLKTIYN</sequence>
<organism evidence="3 4">
    <name type="scientific">Oceanirhabdus seepicola</name>
    <dbReference type="NCBI Taxonomy" id="2828781"/>
    <lineage>
        <taxon>Bacteria</taxon>
        <taxon>Bacillati</taxon>
        <taxon>Bacillota</taxon>
        <taxon>Clostridia</taxon>
        <taxon>Eubacteriales</taxon>
        <taxon>Clostridiaceae</taxon>
        <taxon>Oceanirhabdus</taxon>
    </lineage>
</organism>
<dbReference type="RefSeq" id="WP_250859097.1">
    <property type="nucleotide sequence ID" value="NZ_JAGSOJ010000002.1"/>
</dbReference>
<evidence type="ECO:0000313" key="4">
    <source>
        <dbReference type="Proteomes" id="UP001056429"/>
    </source>
</evidence>
<feature type="domain" description="SbsA Ig-like" evidence="2">
    <location>
        <begin position="31"/>
        <end position="118"/>
    </location>
</feature>
<evidence type="ECO:0000313" key="3">
    <source>
        <dbReference type="EMBL" id="MCM1990052.1"/>
    </source>
</evidence>
<accession>A0A9J6P0Y3</accession>
<dbReference type="InterPro" id="IPR032812">
    <property type="entry name" value="SbsA_Ig"/>
</dbReference>
<dbReference type="Proteomes" id="UP001056429">
    <property type="component" value="Unassembled WGS sequence"/>
</dbReference>
<dbReference type="Pfam" id="PF13205">
    <property type="entry name" value="Big_5"/>
    <property type="match status" value="1"/>
</dbReference>
<keyword evidence="1" id="KW-0732">Signal</keyword>
<evidence type="ECO:0000256" key="1">
    <source>
        <dbReference type="ARBA" id="ARBA00022729"/>
    </source>
</evidence>
<dbReference type="AlphaFoldDB" id="A0A9J6P0Y3"/>
<dbReference type="EMBL" id="JAGSOJ010000002">
    <property type="protein sequence ID" value="MCM1990052.1"/>
    <property type="molecule type" value="Genomic_DNA"/>
</dbReference>
<reference evidence="3" key="1">
    <citation type="journal article" date="2021" name="mSystems">
        <title>Bacteria and Archaea Synergistically Convert Glycine Betaine to Biogenic Methane in the Formosa Cold Seep of the South China Sea.</title>
        <authorList>
            <person name="Li L."/>
            <person name="Zhang W."/>
            <person name="Zhang S."/>
            <person name="Song L."/>
            <person name="Sun Q."/>
            <person name="Zhang H."/>
            <person name="Xiang H."/>
            <person name="Dong X."/>
        </authorList>
    </citation>
    <scope>NUCLEOTIDE SEQUENCE</scope>
    <source>
        <strain evidence="3">ZWT</strain>
    </source>
</reference>
<dbReference type="InterPro" id="IPR014755">
    <property type="entry name" value="Cu-Rt/internalin_Ig-like"/>
</dbReference>
<keyword evidence="4" id="KW-1185">Reference proteome</keyword>
<comment type="caution">
    <text evidence="3">The sequence shown here is derived from an EMBL/GenBank/DDBJ whole genome shotgun (WGS) entry which is preliminary data.</text>
</comment>
<reference evidence="3" key="2">
    <citation type="submission" date="2021-04" db="EMBL/GenBank/DDBJ databases">
        <authorList>
            <person name="Dong X."/>
        </authorList>
    </citation>
    <scope>NUCLEOTIDE SEQUENCE</scope>
    <source>
        <strain evidence="3">ZWT</strain>
    </source>
</reference>
<evidence type="ECO:0000259" key="2">
    <source>
        <dbReference type="Pfam" id="PF13205"/>
    </source>
</evidence>
<proteinExistence type="predicted"/>